<evidence type="ECO:0000256" key="1">
    <source>
        <dbReference type="SAM" id="MobiDB-lite"/>
    </source>
</evidence>
<protein>
    <recommendedName>
        <fullName evidence="4">Retrotransposon gag domain-containing protein</fullName>
    </recommendedName>
</protein>
<evidence type="ECO:0000313" key="3">
    <source>
        <dbReference type="Proteomes" id="UP001529510"/>
    </source>
</evidence>
<sequence>LFTTMYLSKVNKPLRLDPPAPCLVPSVTEYSAAKGSSSFSPGRWPGMNTARLLVALKQGKRSLEDYTREYLAIANDSDLPDCMLIDFFCSGINQPLKSRLVCKAPSSSFSQFLDFALLCVGSPFTAGVAEEERDNVVMVAAKFSQLRTPGQSAMLIGTPVIKHAHEMAAAPVRARKMVAKTMLRHVTAAISVSSQVTADLHEPSHVSAELHESSHVSADHPQPRHATSDRPEPRHVSPDLPEPHHVSSDCPESRHVTSDHLDSRHILSAAPRSSRSVLRSSSQVSSVRDPLLVSSRATGVPKPAPSSPIIIEILPPAAALPLMAIWCMWAAHCGPEASSVHESAPVPLEVAAPTAEPPKGAASTYELSACPVMTLEAACEPPAGPEPATETVYELSPCPELATEAMYEPPAFSVLAMEATYDLSALPATAKDVSCECPVCPVPAMEAIYELSACHVTAMEAVNEPSARPVTAMEAIIEVSAHTVTTMVAVYELLALSIKLTETVNRPTVFPASLFVALSASSVPVFPRSQSMLLVALVGSCSACSAVGVFCPALVVFCSTVGIFSLIFPAVVDPSSPCSAGPASVFSCHIYE</sequence>
<feature type="compositionally biased region" description="Low complexity" evidence="1">
    <location>
        <begin position="272"/>
        <end position="288"/>
    </location>
</feature>
<name>A0ABD0R9L8_CIRMR</name>
<feature type="region of interest" description="Disordered" evidence="1">
    <location>
        <begin position="200"/>
        <end position="288"/>
    </location>
</feature>
<gene>
    <name evidence="2" type="ORF">M9458_008615</name>
</gene>
<proteinExistence type="predicted"/>
<feature type="non-terminal residue" evidence="2">
    <location>
        <position position="592"/>
    </location>
</feature>
<evidence type="ECO:0008006" key="4">
    <source>
        <dbReference type="Google" id="ProtNLM"/>
    </source>
</evidence>
<comment type="caution">
    <text evidence="2">The sequence shown here is derived from an EMBL/GenBank/DDBJ whole genome shotgun (WGS) entry which is preliminary data.</text>
</comment>
<evidence type="ECO:0000313" key="2">
    <source>
        <dbReference type="EMBL" id="KAL0195043.1"/>
    </source>
</evidence>
<reference evidence="2 3" key="1">
    <citation type="submission" date="2024-05" db="EMBL/GenBank/DDBJ databases">
        <title>Genome sequencing and assembly of Indian major carp, Cirrhinus mrigala (Hamilton, 1822).</title>
        <authorList>
            <person name="Mohindra V."/>
            <person name="Chowdhury L.M."/>
            <person name="Lal K."/>
            <person name="Jena J.K."/>
        </authorList>
    </citation>
    <scope>NUCLEOTIDE SEQUENCE [LARGE SCALE GENOMIC DNA]</scope>
    <source>
        <strain evidence="2">CM1030</strain>
        <tissue evidence="2">Blood</tissue>
    </source>
</reference>
<dbReference type="Proteomes" id="UP001529510">
    <property type="component" value="Unassembled WGS sequence"/>
</dbReference>
<dbReference type="AlphaFoldDB" id="A0ABD0R9L8"/>
<keyword evidence="3" id="KW-1185">Reference proteome</keyword>
<accession>A0ABD0R9L8</accession>
<feature type="non-terminal residue" evidence="2">
    <location>
        <position position="1"/>
    </location>
</feature>
<dbReference type="EMBL" id="JAMKFB020000004">
    <property type="protein sequence ID" value="KAL0195043.1"/>
    <property type="molecule type" value="Genomic_DNA"/>
</dbReference>
<organism evidence="2 3">
    <name type="scientific">Cirrhinus mrigala</name>
    <name type="common">Mrigala</name>
    <dbReference type="NCBI Taxonomy" id="683832"/>
    <lineage>
        <taxon>Eukaryota</taxon>
        <taxon>Metazoa</taxon>
        <taxon>Chordata</taxon>
        <taxon>Craniata</taxon>
        <taxon>Vertebrata</taxon>
        <taxon>Euteleostomi</taxon>
        <taxon>Actinopterygii</taxon>
        <taxon>Neopterygii</taxon>
        <taxon>Teleostei</taxon>
        <taxon>Ostariophysi</taxon>
        <taxon>Cypriniformes</taxon>
        <taxon>Cyprinidae</taxon>
        <taxon>Labeoninae</taxon>
        <taxon>Labeonini</taxon>
        <taxon>Cirrhinus</taxon>
    </lineage>
</organism>
<feature type="compositionally biased region" description="Basic and acidic residues" evidence="1">
    <location>
        <begin position="200"/>
        <end position="265"/>
    </location>
</feature>